<proteinExistence type="predicted"/>
<dbReference type="RefSeq" id="WP_035110034.1">
    <property type="nucleotide sequence ID" value="NZ_JSWD01000045.1"/>
</dbReference>
<name>A0ABY0EPY5_CLOTA</name>
<dbReference type="Pfam" id="PF19448">
    <property type="entry name" value="DUF5986"/>
    <property type="match status" value="1"/>
</dbReference>
<dbReference type="InterPro" id="IPR046028">
    <property type="entry name" value="DUF5986"/>
</dbReference>
<gene>
    <name evidence="1" type="ORF">DP131_12120</name>
</gene>
<evidence type="ECO:0000313" key="1">
    <source>
        <dbReference type="EMBL" id="RXI52657.1"/>
    </source>
</evidence>
<sequence>MEKIIKSTVPENFLEPENIRKLIKNLNDSREEQNYDLNEKNHPTTNGRYHDRWNYIFKNIEQSFRDKPFKCYRISRGPLWQLVAIYRTDYDLLYILLKKDRFLEIKKDSKNKSHYSKILNLPNNNLKMETYKQTSFIPNLQLSNTEYIFEEFKKMIPDIKDKIKGCINILFTENKERLTEILAVIANCDLNIIESCNWSKYISVGVEEIIDTKSEFEENTPLIPLKIKERVNDKTNDTELVKNKKTKKNIKKE</sequence>
<dbReference type="Proteomes" id="UP000290273">
    <property type="component" value="Unassembled WGS sequence"/>
</dbReference>
<accession>A0ABY0EPY5</accession>
<dbReference type="EMBL" id="QMAU01000049">
    <property type="protein sequence ID" value="RXI52657.1"/>
    <property type="molecule type" value="Genomic_DNA"/>
</dbReference>
<organism evidence="1 2">
    <name type="scientific">Clostridium tetani</name>
    <dbReference type="NCBI Taxonomy" id="1513"/>
    <lineage>
        <taxon>Bacteria</taxon>
        <taxon>Bacillati</taxon>
        <taxon>Bacillota</taxon>
        <taxon>Clostridia</taxon>
        <taxon>Eubacteriales</taxon>
        <taxon>Clostridiaceae</taxon>
        <taxon>Clostridium</taxon>
    </lineage>
</organism>
<evidence type="ECO:0000313" key="2">
    <source>
        <dbReference type="Proteomes" id="UP000290273"/>
    </source>
</evidence>
<protein>
    <submittedName>
        <fullName evidence="1">Uncharacterized protein</fullName>
    </submittedName>
</protein>
<comment type="caution">
    <text evidence="1">The sequence shown here is derived from an EMBL/GenBank/DDBJ whole genome shotgun (WGS) entry which is preliminary data.</text>
</comment>
<reference evidence="1 2" key="1">
    <citation type="submission" date="2018-06" db="EMBL/GenBank/DDBJ databases">
        <title>Genome conservation of Clostridium tetani.</title>
        <authorList>
            <person name="Bruggemann H."/>
            <person name="Popoff M.R."/>
        </authorList>
    </citation>
    <scope>NUCLEOTIDE SEQUENCE [LARGE SCALE GENOMIC DNA]</scope>
    <source>
        <strain evidence="1 2">63.05</strain>
    </source>
</reference>